<gene>
    <name evidence="7" type="ORF">EC912_103367</name>
</gene>
<evidence type="ECO:0000313" key="7">
    <source>
        <dbReference type="EMBL" id="TCV94878.1"/>
    </source>
</evidence>
<evidence type="ECO:0000256" key="1">
    <source>
        <dbReference type="ARBA" id="ARBA00022679"/>
    </source>
</evidence>
<feature type="transmembrane region" description="Helical" evidence="4">
    <location>
        <begin position="77"/>
        <end position="101"/>
    </location>
</feature>
<evidence type="ECO:0000256" key="2">
    <source>
        <dbReference type="ARBA" id="ARBA00022777"/>
    </source>
</evidence>
<dbReference type="Pfam" id="PF07730">
    <property type="entry name" value="HisKA_3"/>
    <property type="match status" value="1"/>
</dbReference>
<sequence>MMRIATPTPDSLLGSLGAPYLRWQAGVQVFWLIALIQAPLMARGFAWSWFGPTIATIPVFLYCYLRTFTGPVRQLPMHAIAIGLLGLVLWDINPVGLGYLLYGCMIPSYTGRLRIWLTAAGITFVVVGGLTLLLHTDQARMVVVVLGGFLGGLGNYVYVRSARRDLELRLSQSEVRRLATLAERERIGRDLHDLLGHTLSLITLKSELAKRLALADPERARQEMEEVERVARHTLGEVRAAVTGLRVGDLRSELVSARLMLEASGISLRVELPDSIDLPQATEAALSLVVREAVTNIHRHSRATDARVLVTFEGNTMSVRIVDNGCGGLAAHGNGVNGMRERVRAAGGALRIDSPPRKGTTLDITMPVADTAPRISRENAA</sequence>
<keyword evidence="4" id="KW-1133">Transmembrane helix</keyword>
<dbReference type="InterPro" id="IPR011712">
    <property type="entry name" value="Sig_transdc_His_kin_sub3_dim/P"/>
</dbReference>
<dbReference type="Gene3D" id="3.30.565.10">
    <property type="entry name" value="Histidine kinase-like ATPase, C-terminal domain"/>
    <property type="match status" value="1"/>
</dbReference>
<dbReference type="SUPFAM" id="SSF55874">
    <property type="entry name" value="ATPase domain of HSP90 chaperone/DNA topoisomerase II/histidine kinase"/>
    <property type="match status" value="1"/>
</dbReference>
<keyword evidence="4" id="KW-0472">Membrane</keyword>
<dbReference type="InterPro" id="IPR036890">
    <property type="entry name" value="HATPase_C_sf"/>
</dbReference>
<dbReference type="GO" id="GO:0000155">
    <property type="term" value="F:phosphorelay sensor kinase activity"/>
    <property type="evidence" value="ECO:0007669"/>
    <property type="project" value="InterPro"/>
</dbReference>
<dbReference type="PANTHER" id="PTHR24421:SF63">
    <property type="entry name" value="SENSOR HISTIDINE KINASE DESK"/>
    <property type="match status" value="1"/>
</dbReference>
<reference evidence="7 8" key="1">
    <citation type="submission" date="2019-03" db="EMBL/GenBank/DDBJ databases">
        <title>Above-ground endophytic microbial communities from plants in different locations in the United States.</title>
        <authorList>
            <person name="Frank C."/>
        </authorList>
    </citation>
    <scope>NUCLEOTIDE SEQUENCE [LARGE SCALE GENOMIC DNA]</scope>
    <source>
        <strain evidence="7 8">LP_13_YM</strain>
    </source>
</reference>
<dbReference type="OrthoDB" id="9797605at2"/>
<dbReference type="RefSeq" id="WP_132143574.1">
    <property type="nucleotide sequence ID" value="NZ_SMCS01000003.1"/>
</dbReference>
<proteinExistence type="predicted"/>
<organism evidence="7 8">
    <name type="scientific">Luteibacter rhizovicinus</name>
    <dbReference type="NCBI Taxonomy" id="242606"/>
    <lineage>
        <taxon>Bacteria</taxon>
        <taxon>Pseudomonadati</taxon>
        <taxon>Pseudomonadota</taxon>
        <taxon>Gammaproteobacteria</taxon>
        <taxon>Lysobacterales</taxon>
        <taxon>Rhodanobacteraceae</taxon>
        <taxon>Luteibacter</taxon>
    </lineage>
</organism>
<keyword evidence="8" id="KW-1185">Reference proteome</keyword>
<dbReference type="CDD" id="cd16917">
    <property type="entry name" value="HATPase_UhpB-NarQ-NarX-like"/>
    <property type="match status" value="1"/>
</dbReference>
<dbReference type="InterPro" id="IPR003594">
    <property type="entry name" value="HATPase_dom"/>
</dbReference>
<dbReference type="PANTHER" id="PTHR24421">
    <property type="entry name" value="NITRATE/NITRITE SENSOR PROTEIN NARX-RELATED"/>
    <property type="match status" value="1"/>
</dbReference>
<feature type="transmembrane region" description="Helical" evidence="4">
    <location>
        <begin position="20"/>
        <end position="38"/>
    </location>
</feature>
<keyword evidence="1" id="KW-0808">Transferase</keyword>
<feature type="transmembrane region" description="Helical" evidence="4">
    <location>
        <begin position="141"/>
        <end position="159"/>
    </location>
</feature>
<dbReference type="GO" id="GO:0016020">
    <property type="term" value="C:membrane"/>
    <property type="evidence" value="ECO:0007669"/>
    <property type="project" value="InterPro"/>
</dbReference>
<dbReference type="AlphaFoldDB" id="A0A4R3YT33"/>
<evidence type="ECO:0000256" key="4">
    <source>
        <dbReference type="SAM" id="Phobius"/>
    </source>
</evidence>
<evidence type="ECO:0000259" key="6">
    <source>
        <dbReference type="Pfam" id="PF07730"/>
    </source>
</evidence>
<dbReference type="InterPro" id="IPR050482">
    <property type="entry name" value="Sensor_HK_TwoCompSys"/>
</dbReference>
<evidence type="ECO:0000313" key="8">
    <source>
        <dbReference type="Proteomes" id="UP000295645"/>
    </source>
</evidence>
<evidence type="ECO:0000256" key="3">
    <source>
        <dbReference type="ARBA" id="ARBA00023012"/>
    </source>
</evidence>
<comment type="caution">
    <text evidence="7">The sequence shown here is derived from an EMBL/GenBank/DDBJ whole genome shotgun (WGS) entry which is preliminary data.</text>
</comment>
<protein>
    <submittedName>
        <fullName evidence="7">Two-component system sensor histidine kinase DesK</fullName>
    </submittedName>
</protein>
<feature type="domain" description="Signal transduction histidine kinase subgroup 3 dimerisation and phosphoacceptor" evidence="6">
    <location>
        <begin position="183"/>
        <end position="248"/>
    </location>
</feature>
<name>A0A4R3YT33_9GAMM</name>
<feature type="transmembrane region" description="Helical" evidence="4">
    <location>
        <begin position="45"/>
        <end position="65"/>
    </location>
</feature>
<dbReference type="Pfam" id="PF02518">
    <property type="entry name" value="HATPase_c"/>
    <property type="match status" value="1"/>
</dbReference>
<feature type="transmembrane region" description="Helical" evidence="4">
    <location>
        <begin position="113"/>
        <end position="135"/>
    </location>
</feature>
<accession>A0A4R3YT33</accession>
<feature type="domain" description="Histidine kinase/HSP90-like ATPase" evidence="5">
    <location>
        <begin position="283"/>
        <end position="369"/>
    </location>
</feature>
<dbReference type="GO" id="GO:0046983">
    <property type="term" value="F:protein dimerization activity"/>
    <property type="evidence" value="ECO:0007669"/>
    <property type="project" value="InterPro"/>
</dbReference>
<keyword evidence="4" id="KW-0812">Transmembrane</keyword>
<keyword evidence="3" id="KW-0902">Two-component regulatory system</keyword>
<dbReference type="Proteomes" id="UP000295645">
    <property type="component" value="Unassembled WGS sequence"/>
</dbReference>
<dbReference type="Gene3D" id="1.20.5.1930">
    <property type="match status" value="1"/>
</dbReference>
<evidence type="ECO:0000259" key="5">
    <source>
        <dbReference type="Pfam" id="PF02518"/>
    </source>
</evidence>
<dbReference type="EMBL" id="SMCS01000003">
    <property type="protein sequence ID" value="TCV94878.1"/>
    <property type="molecule type" value="Genomic_DNA"/>
</dbReference>
<keyword evidence="2 7" id="KW-0418">Kinase</keyword>